<sequence>MSRADSMMAGVPERVVCFQEMYSARSRVVLLRHLLDRPMTFPELRDLVDMSPASVREGLNDLERMGYIGSDSPEGRLRKSSGATFFVDRRVVVEDLAETFRFLLG</sequence>
<evidence type="ECO:0000259" key="1">
    <source>
        <dbReference type="Pfam" id="PF01022"/>
    </source>
</evidence>
<gene>
    <name evidence="2" type="ORF">JOE66_000180</name>
</gene>
<proteinExistence type="predicted"/>
<dbReference type="SUPFAM" id="SSF46785">
    <property type="entry name" value="Winged helix' DNA-binding domain"/>
    <property type="match status" value="1"/>
</dbReference>
<dbReference type="InterPro" id="IPR001845">
    <property type="entry name" value="HTH_ArsR_DNA-bd_dom"/>
</dbReference>
<feature type="domain" description="HTH arsR-type" evidence="1">
    <location>
        <begin position="27"/>
        <end position="68"/>
    </location>
</feature>
<dbReference type="InterPro" id="IPR036388">
    <property type="entry name" value="WH-like_DNA-bd_sf"/>
</dbReference>
<dbReference type="Gene3D" id="1.10.10.10">
    <property type="entry name" value="Winged helix-like DNA-binding domain superfamily/Winged helix DNA-binding domain"/>
    <property type="match status" value="1"/>
</dbReference>
<evidence type="ECO:0000313" key="2">
    <source>
        <dbReference type="EMBL" id="MBM7470546.1"/>
    </source>
</evidence>
<dbReference type="Pfam" id="PF01022">
    <property type="entry name" value="HTH_5"/>
    <property type="match status" value="1"/>
</dbReference>
<organism evidence="2 3">
    <name type="scientific">Subtercola frigoramans</name>
    <dbReference type="NCBI Taxonomy" id="120298"/>
    <lineage>
        <taxon>Bacteria</taxon>
        <taxon>Bacillati</taxon>
        <taxon>Actinomycetota</taxon>
        <taxon>Actinomycetes</taxon>
        <taxon>Micrococcales</taxon>
        <taxon>Microbacteriaceae</taxon>
        <taxon>Subtercola</taxon>
    </lineage>
</organism>
<dbReference type="RefSeq" id="WP_205106286.1">
    <property type="nucleotide sequence ID" value="NZ_BAAAHT010000001.1"/>
</dbReference>
<evidence type="ECO:0000313" key="3">
    <source>
        <dbReference type="Proteomes" id="UP000776164"/>
    </source>
</evidence>
<comment type="caution">
    <text evidence="2">The sequence shown here is derived from an EMBL/GenBank/DDBJ whole genome shotgun (WGS) entry which is preliminary data.</text>
</comment>
<keyword evidence="3" id="KW-1185">Reference proteome</keyword>
<dbReference type="InterPro" id="IPR011991">
    <property type="entry name" value="ArsR-like_HTH"/>
</dbReference>
<reference evidence="2 3" key="1">
    <citation type="submission" date="2021-01" db="EMBL/GenBank/DDBJ databases">
        <title>Sequencing the genomes of 1000 actinobacteria strains.</title>
        <authorList>
            <person name="Klenk H.-P."/>
        </authorList>
    </citation>
    <scope>NUCLEOTIDE SEQUENCE [LARGE SCALE GENOMIC DNA]</scope>
    <source>
        <strain evidence="2 3">DSM 13057</strain>
    </source>
</reference>
<name>A0ABS2L0D6_9MICO</name>
<dbReference type="InterPro" id="IPR036390">
    <property type="entry name" value="WH_DNA-bd_sf"/>
</dbReference>
<dbReference type="Proteomes" id="UP000776164">
    <property type="component" value="Unassembled WGS sequence"/>
</dbReference>
<protein>
    <submittedName>
        <fullName evidence="2">Transcriptional regulator</fullName>
    </submittedName>
</protein>
<dbReference type="CDD" id="cd00090">
    <property type="entry name" value="HTH_ARSR"/>
    <property type="match status" value="1"/>
</dbReference>
<dbReference type="EMBL" id="JAFBBU010000001">
    <property type="protein sequence ID" value="MBM7470546.1"/>
    <property type="molecule type" value="Genomic_DNA"/>
</dbReference>
<accession>A0ABS2L0D6</accession>